<comment type="caution">
    <text evidence="1">The sequence shown here is derived from an EMBL/GenBank/DDBJ whole genome shotgun (WGS) entry which is preliminary data.</text>
</comment>
<dbReference type="OrthoDB" id="414175at2759"/>
<proteinExistence type="predicted"/>
<organism evidence="1 2">
    <name type="scientific">Polytolypa hystricis (strain UAMH7299)</name>
    <dbReference type="NCBI Taxonomy" id="1447883"/>
    <lineage>
        <taxon>Eukaryota</taxon>
        <taxon>Fungi</taxon>
        <taxon>Dikarya</taxon>
        <taxon>Ascomycota</taxon>
        <taxon>Pezizomycotina</taxon>
        <taxon>Eurotiomycetes</taxon>
        <taxon>Eurotiomycetidae</taxon>
        <taxon>Onygenales</taxon>
        <taxon>Onygenales incertae sedis</taxon>
        <taxon>Polytolypa</taxon>
    </lineage>
</organism>
<reference evidence="1 2" key="1">
    <citation type="submission" date="2017-10" db="EMBL/GenBank/DDBJ databases">
        <title>Comparative genomics in systemic dimorphic fungi from Ajellomycetaceae.</title>
        <authorList>
            <person name="Munoz J.F."/>
            <person name="Mcewen J.G."/>
            <person name="Clay O.K."/>
            <person name="Cuomo C.A."/>
        </authorList>
    </citation>
    <scope>NUCLEOTIDE SEQUENCE [LARGE SCALE GENOMIC DNA]</scope>
    <source>
        <strain evidence="1 2">UAMH7299</strain>
    </source>
</reference>
<dbReference type="AlphaFoldDB" id="A0A2B7YZK2"/>
<dbReference type="PANTHER" id="PTHR10811">
    <property type="entry name" value="FRINGE-RELATED"/>
    <property type="match status" value="1"/>
</dbReference>
<dbReference type="Gene3D" id="3.90.550.50">
    <property type="match status" value="1"/>
</dbReference>
<name>A0A2B7YZK2_POLH7</name>
<dbReference type="Pfam" id="PF04646">
    <property type="entry name" value="DUF604"/>
    <property type="match status" value="1"/>
</dbReference>
<dbReference type="InterPro" id="IPR006740">
    <property type="entry name" value="DUF604"/>
</dbReference>
<gene>
    <name evidence="1" type="ORF">AJ80_01891</name>
</gene>
<protein>
    <recommendedName>
        <fullName evidence="3">Glycosyltransferase family 31 protein</fullName>
    </recommendedName>
</protein>
<sequence>MPPLRCKGLIPVLAVFTVIFCLWCVERFHHTPSEPWHHPLEKAVITSLLPSAKRPIPAPVLVPGPVQSEVPEKLCDLDVAIPIPFSFPEWLGHKNYTRVYFQPRHVDPETKFSSMEVIDKPVLQPFRPLHRGMRAPQRPMGHQHSCPSVVDVNVGTDVDVKDTEMMLFGLATTIERLNRMLPSLMYSYGHTKASLLVLVPKDTKDIASHETYFRSRGLDVTLKASPLKFTARYFGLVEAFTEHIKKNRPNTTWVGWVDDDTFFPSLGRIAKRLADLDSGKKHYIGALSEASGQVDIFGHIAFGGAGVFVSKTLLEKLVEVYDKCQDFSEQPGDQKLAQCIDKQCGTRLTIWDSLYQMDMRGEPDGVFESGRIIDSLHHWNSWYNKDVVKMSSVAAAAGRDSVLRRWRFDEKEIIDPETGTKKHSFWVLTNGYSIIRYMAGGKLGASTVNFDKVEKTWADNQDPYEKRLGPMRPKNQDGVEKQRWMLRESIVIGENVHQLYMREEVETHSIIEVVWLGPWSHKRGHGEHG</sequence>
<dbReference type="EMBL" id="PDNA01000017">
    <property type="protein sequence ID" value="PGH26393.1"/>
    <property type="molecule type" value="Genomic_DNA"/>
</dbReference>
<evidence type="ECO:0000313" key="2">
    <source>
        <dbReference type="Proteomes" id="UP000224634"/>
    </source>
</evidence>
<evidence type="ECO:0008006" key="3">
    <source>
        <dbReference type="Google" id="ProtNLM"/>
    </source>
</evidence>
<dbReference type="STRING" id="1447883.A0A2B7YZK2"/>
<dbReference type="Proteomes" id="UP000224634">
    <property type="component" value="Unassembled WGS sequence"/>
</dbReference>
<evidence type="ECO:0000313" key="1">
    <source>
        <dbReference type="EMBL" id="PGH26393.1"/>
    </source>
</evidence>
<keyword evidence="2" id="KW-1185">Reference proteome</keyword>
<accession>A0A2B7YZK2</accession>